<dbReference type="InterPro" id="IPR018376">
    <property type="entry name" value="Enoyl-CoA_hyd/isom_CS"/>
</dbReference>
<keyword evidence="5" id="KW-0456">Lyase</keyword>
<keyword evidence="9" id="KW-1185">Reference proteome</keyword>
<dbReference type="InterPro" id="IPR001753">
    <property type="entry name" value="Enoyl-CoA_hydra/iso"/>
</dbReference>
<evidence type="ECO:0000313" key="8">
    <source>
        <dbReference type="EMBL" id="CAJ1939265.1"/>
    </source>
</evidence>
<evidence type="ECO:0000256" key="3">
    <source>
        <dbReference type="ARBA" id="ARBA00022832"/>
    </source>
</evidence>
<dbReference type="Proteomes" id="UP001295423">
    <property type="component" value="Unassembled WGS sequence"/>
</dbReference>
<evidence type="ECO:0000256" key="5">
    <source>
        <dbReference type="ARBA" id="ARBA00023239"/>
    </source>
</evidence>
<evidence type="ECO:0000256" key="7">
    <source>
        <dbReference type="RuleBase" id="RU003707"/>
    </source>
</evidence>
<comment type="caution">
    <text evidence="8">The sequence shown here is derived from an EMBL/GenBank/DDBJ whole genome shotgun (WGS) entry which is preliminary data.</text>
</comment>
<evidence type="ECO:0000256" key="4">
    <source>
        <dbReference type="ARBA" id="ARBA00023098"/>
    </source>
</evidence>
<dbReference type="GO" id="GO:0005739">
    <property type="term" value="C:mitochondrion"/>
    <property type="evidence" value="ECO:0007669"/>
    <property type="project" value="TreeGrafter"/>
</dbReference>
<accession>A0AAD2CM50</accession>
<dbReference type="Pfam" id="PF00378">
    <property type="entry name" value="ECH_1"/>
    <property type="match status" value="1"/>
</dbReference>
<dbReference type="GO" id="GO:0006635">
    <property type="term" value="P:fatty acid beta-oxidation"/>
    <property type="evidence" value="ECO:0007669"/>
    <property type="project" value="TreeGrafter"/>
</dbReference>
<sequence>MFQIAQHASRHSASKLGVSSGFTFGGHFARSFSSSLLKDSYDNLLVSKHAVSEDSDNQVAMMQLNRPKALNALSDAVLDDVLHAAHVLDKDPTVRCLILTGSAKAFAAGADISEMKTKNFEDAYGTDMFGHWQELSRLQKPLLAAVSGFCLGGGCEVAMMCDMILCSKSAKFGQPEINLGIIAGGGGTQRLTRAIGKSKSMYMHLTGEFISAEEAYNSGLVAKVFPDDELMDETLKIAKTIASKGVLSVQAAKEAVNAAEELPLQEGLRLERRLFHSLFATKDQKEGMAAFLEKRPADFS</sequence>
<reference evidence="8" key="1">
    <citation type="submission" date="2023-08" db="EMBL/GenBank/DDBJ databases">
        <authorList>
            <person name="Audoor S."/>
            <person name="Bilcke G."/>
        </authorList>
    </citation>
    <scope>NUCLEOTIDE SEQUENCE</scope>
</reference>
<dbReference type="CDD" id="cd06558">
    <property type="entry name" value="crotonase-like"/>
    <property type="match status" value="1"/>
</dbReference>
<name>A0AAD2CM50_9STRA</name>
<evidence type="ECO:0000256" key="1">
    <source>
        <dbReference type="ARBA" id="ARBA00005254"/>
    </source>
</evidence>
<keyword evidence="3" id="KW-0276">Fatty acid metabolism</keyword>
<protein>
    <recommendedName>
        <fullName evidence="6">Probable enoyl-CoA hydratase, mitochondrial</fullName>
        <ecNumber evidence="2">4.2.1.17</ecNumber>
    </recommendedName>
</protein>
<keyword evidence="4" id="KW-0443">Lipid metabolism</keyword>
<dbReference type="AlphaFoldDB" id="A0AAD2CM50"/>
<dbReference type="Gene3D" id="1.10.12.10">
    <property type="entry name" value="Lyase 2-enoyl-coa Hydratase, Chain A, domain 2"/>
    <property type="match status" value="1"/>
</dbReference>
<dbReference type="Gene3D" id="3.90.226.10">
    <property type="entry name" value="2-enoyl-CoA Hydratase, Chain A, domain 1"/>
    <property type="match status" value="1"/>
</dbReference>
<dbReference type="FunFam" id="3.90.226.10:FF:000019">
    <property type="entry name" value="Enoyl-CoA hydratase, mitochondrial"/>
    <property type="match status" value="1"/>
</dbReference>
<evidence type="ECO:0000313" key="9">
    <source>
        <dbReference type="Proteomes" id="UP001295423"/>
    </source>
</evidence>
<organism evidence="8 9">
    <name type="scientific">Cylindrotheca closterium</name>
    <dbReference type="NCBI Taxonomy" id="2856"/>
    <lineage>
        <taxon>Eukaryota</taxon>
        <taxon>Sar</taxon>
        <taxon>Stramenopiles</taxon>
        <taxon>Ochrophyta</taxon>
        <taxon>Bacillariophyta</taxon>
        <taxon>Bacillariophyceae</taxon>
        <taxon>Bacillariophycidae</taxon>
        <taxon>Bacillariales</taxon>
        <taxon>Bacillariaceae</taxon>
        <taxon>Cylindrotheca</taxon>
    </lineage>
</organism>
<dbReference type="InterPro" id="IPR029045">
    <property type="entry name" value="ClpP/crotonase-like_dom_sf"/>
</dbReference>
<proteinExistence type="inferred from homology"/>
<evidence type="ECO:0000256" key="2">
    <source>
        <dbReference type="ARBA" id="ARBA00012076"/>
    </source>
</evidence>
<evidence type="ECO:0000256" key="6">
    <source>
        <dbReference type="ARBA" id="ARBA00073937"/>
    </source>
</evidence>
<dbReference type="PANTHER" id="PTHR11941">
    <property type="entry name" value="ENOYL-COA HYDRATASE-RELATED"/>
    <property type="match status" value="1"/>
</dbReference>
<dbReference type="FunFam" id="1.10.12.10:FF:000001">
    <property type="entry name" value="Probable enoyl-CoA hydratase, mitochondrial"/>
    <property type="match status" value="1"/>
</dbReference>
<dbReference type="PROSITE" id="PS00166">
    <property type="entry name" value="ENOYL_COA_HYDRATASE"/>
    <property type="match status" value="1"/>
</dbReference>
<dbReference type="EC" id="4.2.1.17" evidence="2"/>
<gene>
    <name evidence="8" type="ORF">CYCCA115_LOCUS6510</name>
</gene>
<comment type="similarity">
    <text evidence="1 7">Belongs to the enoyl-CoA hydratase/isomerase family.</text>
</comment>
<dbReference type="EMBL" id="CAKOGP040000779">
    <property type="protein sequence ID" value="CAJ1939265.1"/>
    <property type="molecule type" value="Genomic_DNA"/>
</dbReference>
<dbReference type="SUPFAM" id="SSF52096">
    <property type="entry name" value="ClpP/crotonase"/>
    <property type="match status" value="1"/>
</dbReference>
<dbReference type="InterPro" id="IPR014748">
    <property type="entry name" value="Enoyl-CoA_hydra_C"/>
</dbReference>
<dbReference type="GO" id="GO:0004300">
    <property type="term" value="F:enoyl-CoA hydratase activity"/>
    <property type="evidence" value="ECO:0007669"/>
    <property type="project" value="UniProtKB-EC"/>
</dbReference>
<dbReference type="PANTHER" id="PTHR11941:SF54">
    <property type="entry name" value="ENOYL-COA HYDRATASE, MITOCHONDRIAL"/>
    <property type="match status" value="1"/>
</dbReference>